<evidence type="ECO:0000256" key="1">
    <source>
        <dbReference type="SAM" id="Coils"/>
    </source>
</evidence>
<accession>A0AAW4RJV9</accession>
<name>A0AAW4RJV9_XANCI</name>
<dbReference type="RefSeq" id="WP_089111568.1">
    <property type="nucleotide sequence ID" value="NZ_LOKL01000035.1"/>
</dbReference>
<comment type="caution">
    <text evidence="2">The sequence shown here is derived from an EMBL/GenBank/DDBJ whole genome shotgun (WGS) entry which is preliminary data.</text>
</comment>
<dbReference type="Proteomes" id="UP000825388">
    <property type="component" value="Unassembled WGS sequence"/>
</dbReference>
<reference evidence="2" key="1">
    <citation type="submission" date="2015-12" db="EMBL/GenBank/DDBJ databases">
        <authorList>
            <person name="Bansal K."/>
            <person name="Midha S."/>
            <person name="Patil P.B."/>
        </authorList>
    </citation>
    <scope>NUCLEOTIDE SEQUENCE</scope>
    <source>
        <strain evidence="2">LMG867</strain>
    </source>
</reference>
<dbReference type="EMBL" id="LOKL01000035">
    <property type="protein sequence ID" value="MBZ3923335.1"/>
    <property type="molecule type" value="Genomic_DNA"/>
</dbReference>
<organism evidence="2 3">
    <name type="scientific">Xanthomonas citri pv. sesbaniae</name>
    <dbReference type="NCBI Taxonomy" id="473425"/>
    <lineage>
        <taxon>Bacteria</taxon>
        <taxon>Pseudomonadati</taxon>
        <taxon>Pseudomonadota</taxon>
        <taxon>Gammaproteobacteria</taxon>
        <taxon>Lysobacterales</taxon>
        <taxon>Lysobacteraceae</taxon>
        <taxon>Xanthomonas</taxon>
    </lineage>
</organism>
<evidence type="ECO:0000313" key="3">
    <source>
        <dbReference type="Proteomes" id="UP000825388"/>
    </source>
</evidence>
<keyword evidence="1" id="KW-0175">Coiled coil</keyword>
<dbReference type="AlphaFoldDB" id="A0AAW4RJV9"/>
<proteinExistence type="predicted"/>
<feature type="coiled-coil region" evidence="1">
    <location>
        <begin position="32"/>
        <end position="73"/>
    </location>
</feature>
<evidence type="ECO:0000313" key="2">
    <source>
        <dbReference type="EMBL" id="MBZ3923335.1"/>
    </source>
</evidence>
<sequence length="244" mass="26214">MSKSEKTIPYTSGASEEAVTIATESCPVRAAYDAAAQALHEALARKKALTERAATMTRARDAAQAEANAARQQWSGLLREADGTLTRDIQKLRAAETSALTLVEEYAAMRQEIGMQITALEVTVAELAEVAIAKRNSAIEVASHDAFAEMVMEVGDVVARALMLYKNAARVTPGSAMASESEVRAAFLEQLGRQVEKRLIILAETADQVTGIQQLDLTEVDMKLMGSPIQRAFAKGASNMARLS</sequence>
<gene>
    <name evidence="2" type="ORF">Xseb_05740</name>
</gene>
<protein>
    <submittedName>
        <fullName evidence="2">Uncharacterized protein</fullName>
    </submittedName>
</protein>